<evidence type="ECO:0000313" key="2">
    <source>
        <dbReference type="Proteomes" id="UP000217257"/>
    </source>
</evidence>
<dbReference type="AlphaFoldDB" id="A0A250JEU7"/>
<protein>
    <submittedName>
        <fullName evidence="1">Uncharacterized protein</fullName>
    </submittedName>
</protein>
<accession>A0A250JEU7</accession>
<dbReference type="KEGG" id="cfus:CYFUS_007585"/>
<sequence length="80" mass="8179">MNLYFSIPAVGEGYSSGVCFRERGLEGGAGRQASASPSWASHIPTSARVWWLNSQAAPGLLVAQACTASRAGPGRLAGSA</sequence>
<dbReference type="Proteomes" id="UP000217257">
    <property type="component" value="Chromosome"/>
</dbReference>
<name>A0A250JEU7_9BACT</name>
<reference evidence="1 2" key="1">
    <citation type="submission" date="2017-06" db="EMBL/GenBank/DDBJ databases">
        <title>Sequencing and comparative analysis of myxobacterial genomes.</title>
        <authorList>
            <person name="Rupp O."/>
            <person name="Goesmann A."/>
            <person name="Sogaard-Andersen L."/>
        </authorList>
    </citation>
    <scope>NUCLEOTIDE SEQUENCE [LARGE SCALE GENOMIC DNA]</scope>
    <source>
        <strain evidence="1 2">DSM 52655</strain>
    </source>
</reference>
<dbReference type="EMBL" id="CP022098">
    <property type="protein sequence ID" value="ATB42108.1"/>
    <property type="molecule type" value="Genomic_DNA"/>
</dbReference>
<proteinExistence type="predicted"/>
<gene>
    <name evidence="1" type="ORF">CYFUS_007585</name>
</gene>
<organism evidence="1 2">
    <name type="scientific">Cystobacter fuscus</name>
    <dbReference type="NCBI Taxonomy" id="43"/>
    <lineage>
        <taxon>Bacteria</taxon>
        <taxon>Pseudomonadati</taxon>
        <taxon>Myxococcota</taxon>
        <taxon>Myxococcia</taxon>
        <taxon>Myxococcales</taxon>
        <taxon>Cystobacterineae</taxon>
        <taxon>Archangiaceae</taxon>
        <taxon>Cystobacter</taxon>
    </lineage>
</organism>
<evidence type="ECO:0000313" key="1">
    <source>
        <dbReference type="EMBL" id="ATB42108.1"/>
    </source>
</evidence>